<protein>
    <submittedName>
        <fullName evidence="4">Accessory Sec system glycosyltransferase Asp1</fullName>
    </submittedName>
</protein>
<dbReference type="Pfam" id="PF00534">
    <property type="entry name" value="Glycos_transf_1"/>
    <property type="match status" value="1"/>
</dbReference>
<reference evidence="4" key="1">
    <citation type="submission" date="2022-03" db="EMBL/GenBank/DDBJ databases">
        <authorList>
            <person name="Vrbovska V."/>
            <person name="Kovarovic V."/>
            <person name="Botka T."/>
            <person name="Pantucek R."/>
        </authorList>
    </citation>
    <scope>NUCLEOTIDE SEQUENCE</scope>
    <source>
        <strain evidence="4">CCM 2609</strain>
    </source>
</reference>
<dbReference type="RefSeq" id="WP_243365711.1">
    <property type="nucleotide sequence ID" value="NZ_CP094348.1"/>
</dbReference>
<keyword evidence="5" id="KW-1185">Reference proteome</keyword>
<reference evidence="4" key="2">
    <citation type="submission" date="2022-04" db="EMBL/GenBank/DDBJ databases">
        <title>Antimicrobial genetic elements in methicillin-resistant Macrococcus armenti.</title>
        <authorList>
            <person name="Keller J.E."/>
            <person name="Schwendener S."/>
            <person name="Pantucek R."/>
            <person name="Perreten V."/>
        </authorList>
    </citation>
    <scope>NUCLEOTIDE SEQUENCE</scope>
    <source>
        <strain evidence="4">CCM 2609</strain>
    </source>
</reference>
<feature type="domain" description="Glycosyl transferase family 1" evidence="3">
    <location>
        <begin position="320"/>
        <end position="472"/>
    </location>
</feature>
<evidence type="ECO:0000313" key="5">
    <source>
        <dbReference type="Proteomes" id="UP000830343"/>
    </source>
</evidence>
<evidence type="ECO:0000256" key="1">
    <source>
        <dbReference type="ARBA" id="ARBA00022676"/>
    </source>
</evidence>
<dbReference type="SUPFAM" id="SSF53756">
    <property type="entry name" value="UDP-Glycosyltransferase/glycogen phosphorylase"/>
    <property type="match status" value="1"/>
</dbReference>
<name>A0ABY3ZTX2_9STAP</name>
<keyword evidence="2" id="KW-0808">Transferase</keyword>
<organism evidence="4 5">
    <name type="scientific">Macrococcus armenti</name>
    <dbReference type="NCBI Taxonomy" id="2875764"/>
    <lineage>
        <taxon>Bacteria</taxon>
        <taxon>Bacillati</taxon>
        <taxon>Bacillota</taxon>
        <taxon>Bacilli</taxon>
        <taxon>Bacillales</taxon>
        <taxon>Staphylococcaceae</taxon>
        <taxon>Macrococcus</taxon>
    </lineage>
</organism>
<dbReference type="PANTHER" id="PTHR12526">
    <property type="entry name" value="GLYCOSYLTRANSFERASE"/>
    <property type="match status" value="1"/>
</dbReference>
<dbReference type="Gene3D" id="3.40.50.2000">
    <property type="entry name" value="Glycogen Phosphorylase B"/>
    <property type="match status" value="2"/>
</dbReference>
<gene>
    <name evidence="4" type="primary">asp1</name>
    <name evidence="4" type="ORF">MRZ06_10200</name>
</gene>
<evidence type="ECO:0000259" key="3">
    <source>
        <dbReference type="Pfam" id="PF00534"/>
    </source>
</evidence>
<keyword evidence="1" id="KW-0328">Glycosyltransferase</keyword>
<accession>A0ABY3ZTX2</accession>
<sequence>MMHYFVGIGIPITVTGVDKAMFNRLKLYKRHNTPAKIITTLYNHLEYGWCIDHQIQDDVINMYSYFQKALYTVSHHFDYYKYWCAQPSYDVQVLSNDTDVLINENGRMIMYARFLDASLQKLDFINYFNADVQFVKHEEYDYRGFLSSVSHYNSNKIVYQEFLTPQGEKVIEKYYHDKEQSAVPSAIFVKNHHGIFEQFASEDALVTYFIEQLYKEGDQFIIDRPLEIVPPFINLRGKYPVAVMLHMKHLRENVHTEQLKWPYEKLFDHLEYFDALICSTNAQKEDIERYIQHFKHVNIPVFNIPVGYIEQNPPLNINVKQPYQLISIARYEQGKNLHHQIELVYKLKPYFNEITLDLYGFGNEQDNLQQLIDQYDANDYIRLRGYSNQLKNVYESATLSLITSHSEGFSLAILESLNHNTPVIAYDVPYGPNEIIQNDINGNLIPYGNTSLLFDRVYQLLNDIDKRDRFYRACTLSVQQYRSSEIWNRWQLLHEQLRNL</sequence>
<proteinExistence type="predicted"/>
<dbReference type="EMBL" id="CP094348">
    <property type="protein sequence ID" value="UOB20343.1"/>
    <property type="molecule type" value="Genomic_DNA"/>
</dbReference>
<dbReference type="InterPro" id="IPR001296">
    <property type="entry name" value="Glyco_trans_1"/>
</dbReference>
<dbReference type="Proteomes" id="UP000830343">
    <property type="component" value="Chromosome"/>
</dbReference>
<evidence type="ECO:0000256" key="2">
    <source>
        <dbReference type="ARBA" id="ARBA00022679"/>
    </source>
</evidence>
<evidence type="ECO:0000313" key="4">
    <source>
        <dbReference type="EMBL" id="UOB20343.1"/>
    </source>
</evidence>
<dbReference type="InterPro" id="IPR022372">
    <property type="entry name" value="Accessory_SS_Asp1"/>
</dbReference>
<dbReference type="PANTHER" id="PTHR12526:SF629">
    <property type="entry name" value="TEICHURONIC ACID BIOSYNTHESIS GLYCOSYLTRANSFERASE TUAH-RELATED"/>
    <property type="match status" value="1"/>
</dbReference>
<dbReference type="Pfam" id="PF16993">
    <property type="entry name" value="Asp1"/>
    <property type="match status" value="1"/>
</dbReference>